<proteinExistence type="predicted"/>
<evidence type="ECO:0000313" key="1">
    <source>
        <dbReference type="EMBL" id="SVC28893.1"/>
    </source>
</evidence>
<sequence length="358" mass="37504">MITSTLNVYEIAAASGSDTDYTFPYPIHKSTDLLVYVNGIKKLIGDSTYGHSVTVAANKQTALVEFNTAPLLNDVLKFERELEYKQETDLANNSLFDAESLESALDNIVMQVQQVGIRSTDLVFGFDPGIAKGDYNNSDPQAASTLNVVKANRALKALAFDADGDITVSSDNIDTAIDHQLEAKEWASLASGNVYDYTDGARDSDQGSISAKAQAAAAATSAGDAATDLATFQLAYRGASGSEPGTPVDGQLWYDSTNDVMKVYNGTSTAWEALTPSTAHMTAISAVNTDPLKTNIGLVAAIDDKIEDVAAIDTEIGQLAVLGTAGAHISTVAGITGGDISKVADIDGEVEDVAAIDT</sequence>
<organism evidence="1">
    <name type="scientific">marine metagenome</name>
    <dbReference type="NCBI Taxonomy" id="408172"/>
    <lineage>
        <taxon>unclassified sequences</taxon>
        <taxon>metagenomes</taxon>
        <taxon>ecological metagenomes</taxon>
    </lineage>
</organism>
<gene>
    <name evidence="1" type="ORF">METZ01_LOCUS281747</name>
</gene>
<dbReference type="AlphaFoldDB" id="A0A382KZE5"/>
<accession>A0A382KZE5</accession>
<feature type="non-terminal residue" evidence="1">
    <location>
        <position position="358"/>
    </location>
</feature>
<reference evidence="1" key="1">
    <citation type="submission" date="2018-05" db="EMBL/GenBank/DDBJ databases">
        <authorList>
            <person name="Lanie J.A."/>
            <person name="Ng W.-L."/>
            <person name="Kazmierczak K.M."/>
            <person name="Andrzejewski T.M."/>
            <person name="Davidsen T.M."/>
            <person name="Wayne K.J."/>
            <person name="Tettelin H."/>
            <person name="Glass J.I."/>
            <person name="Rusch D."/>
            <person name="Podicherti R."/>
            <person name="Tsui H.-C.T."/>
            <person name="Winkler M.E."/>
        </authorList>
    </citation>
    <scope>NUCLEOTIDE SEQUENCE</scope>
</reference>
<name>A0A382KZE5_9ZZZZ</name>
<protein>
    <submittedName>
        <fullName evidence="1">Uncharacterized protein</fullName>
    </submittedName>
</protein>
<dbReference type="EMBL" id="UINC01083307">
    <property type="protein sequence ID" value="SVC28893.1"/>
    <property type="molecule type" value="Genomic_DNA"/>
</dbReference>